<dbReference type="AlphaFoldDB" id="A0A379LMA0"/>
<dbReference type="InterPro" id="IPR041271">
    <property type="entry name" value="AGPT-Pplase3"/>
</dbReference>
<name>A0A379LMA0_9GAMM</name>
<protein>
    <recommendedName>
        <fullName evidence="1">Alpha-glutamyl/putrescinyl thymine pyrophosphorylase clade 3 domain-containing protein</fullName>
    </recommendedName>
</protein>
<evidence type="ECO:0000313" key="2">
    <source>
        <dbReference type="EMBL" id="SUD91007.1"/>
    </source>
</evidence>
<feature type="domain" description="Alpha-glutamyl/putrescinyl thymine pyrophosphorylase clade 3" evidence="1">
    <location>
        <begin position="36"/>
        <end position="300"/>
    </location>
</feature>
<accession>A0A379LMA0</accession>
<dbReference type="Pfam" id="PF18746">
    <property type="entry name" value="aGPT-Pplase3"/>
    <property type="match status" value="1"/>
</dbReference>
<dbReference type="EMBL" id="UGVC01000001">
    <property type="protein sequence ID" value="SUD91007.1"/>
    <property type="molecule type" value="Genomic_DNA"/>
</dbReference>
<dbReference type="Proteomes" id="UP000254123">
    <property type="component" value="Unassembled WGS sequence"/>
</dbReference>
<evidence type="ECO:0000313" key="3">
    <source>
        <dbReference type="Proteomes" id="UP000254123"/>
    </source>
</evidence>
<evidence type="ECO:0000259" key="1">
    <source>
        <dbReference type="Pfam" id="PF18746"/>
    </source>
</evidence>
<organism evidence="2 3">
    <name type="scientific">Psychrobacter phenylpyruvicus</name>
    <dbReference type="NCBI Taxonomy" id="29432"/>
    <lineage>
        <taxon>Bacteria</taxon>
        <taxon>Pseudomonadati</taxon>
        <taxon>Pseudomonadota</taxon>
        <taxon>Gammaproteobacteria</taxon>
        <taxon>Moraxellales</taxon>
        <taxon>Moraxellaceae</taxon>
        <taxon>Psychrobacter</taxon>
    </lineage>
</organism>
<keyword evidence="3" id="KW-1185">Reference proteome</keyword>
<dbReference type="RefSeq" id="WP_028858570.1">
    <property type="nucleotide sequence ID" value="NZ_CAJHAQ010000001.1"/>
</dbReference>
<gene>
    <name evidence="2" type="ORF">NCTC10526_01354</name>
</gene>
<proteinExistence type="predicted"/>
<reference evidence="2 3" key="1">
    <citation type="submission" date="2018-06" db="EMBL/GenBank/DDBJ databases">
        <authorList>
            <consortium name="Pathogen Informatics"/>
            <person name="Doyle S."/>
        </authorList>
    </citation>
    <scope>NUCLEOTIDE SEQUENCE [LARGE SCALE GENOMIC DNA]</scope>
    <source>
        <strain evidence="2 3">NCTC10526</strain>
    </source>
</reference>
<sequence length="301" mass="34193">MESTSTSDPSIQTADDIRRYLQSNNLNDNLPAITYEVLALQLIDSIEQEAAIKALLESNIREQCCDPKSEEFNPIKAIIYLKDKDYDEACWLSFLLIYTNDSEQTDWAFMRKLYGGVGLNLNTALTWQQVNKSFDQRTALLEQLSSSLALSDPKPKFGHHRAYESLSHLPITFSSYIDFINKQGGHQALFCPEPPTIDKTTYFQTLYALIRKNVYRFGRLSTFEYLCLLGKMGLADVEPDSCYIAEASGPKRGAKLLFGMLDDAKLDDHAIGLADYLNVGYQELEAAICHWQKSPDRYIQH</sequence>